<feature type="region of interest" description="Disordered" evidence="1">
    <location>
        <begin position="22"/>
        <end position="62"/>
    </location>
</feature>
<protein>
    <submittedName>
        <fullName evidence="3">Putative conserved secreted protein</fullName>
    </submittedName>
</protein>
<proteinExistence type="predicted"/>
<feature type="signal peptide" evidence="2">
    <location>
        <begin position="1"/>
        <end position="20"/>
    </location>
</feature>
<evidence type="ECO:0000256" key="2">
    <source>
        <dbReference type="SAM" id="SignalP"/>
    </source>
</evidence>
<accession>A0A2M4DQB9</accession>
<organism evidence="3">
    <name type="scientific">Anopheles darlingi</name>
    <name type="common">Mosquito</name>
    <dbReference type="NCBI Taxonomy" id="43151"/>
    <lineage>
        <taxon>Eukaryota</taxon>
        <taxon>Metazoa</taxon>
        <taxon>Ecdysozoa</taxon>
        <taxon>Arthropoda</taxon>
        <taxon>Hexapoda</taxon>
        <taxon>Insecta</taxon>
        <taxon>Pterygota</taxon>
        <taxon>Neoptera</taxon>
        <taxon>Endopterygota</taxon>
        <taxon>Diptera</taxon>
        <taxon>Nematocera</taxon>
        <taxon>Culicoidea</taxon>
        <taxon>Culicidae</taxon>
        <taxon>Anophelinae</taxon>
        <taxon>Anopheles</taxon>
    </lineage>
</organism>
<dbReference type="AlphaFoldDB" id="A0A2M4DQB9"/>
<dbReference type="EMBL" id="GGFL01015569">
    <property type="protein sequence ID" value="MBW79747.1"/>
    <property type="molecule type" value="Transcribed_RNA"/>
</dbReference>
<feature type="compositionally biased region" description="Low complexity" evidence="1">
    <location>
        <begin position="33"/>
        <end position="50"/>
    </location>
</feature>
<keyword evidence="2" id="KW-0732">Signal</keyword>
<evidence type="ECO:0000256" key="1">
    <source>
        <dbReference type="SAM" id="MobiDB-lite"/>
    </source>
</evidence>
<sequence>MKYIAVLLLLGLLAYAEVEGVPIPEEGKEETTTEAASTTTAAADSATTDTAKGDKPGIGSPPSFLKNIIDKAMNSLPPNIKERIQVIGLNF</sequence>
<reference evidence="3" key="1">
    <citation type="submission" date="2018-01" db="EMBL/GenBank/DDBJ databases">
        <title>An insight into the sialome of Amazonian anophelines.</title>
        <authorList>
            <person name="Ribeiro J.M."/>
            <person name="Scarpassa V."/>
            <person name="Calvo E."/>
        </authorList>
    </citation>
    <scope>NUCLEOTIDE SEQUENCE</scope>
</reference>
<evidence type="ECO:0000313" key="3">
    <source>
        <dbReference type="EMBL" id="MBW79747.1"/>
    </source>
</evidence>
<name>A0A2M4DQB9_ANODA</name>
<feature type="chain" id="PRO_5014844135" evidence="2">
    <location>
        <begin position="21"/>
        <end position="91"/>
    </location>
</feature>